<protein>
    <submittedName>
        <fullName evidence="2">Uncharacterized protein</fullName>
    </submittedName>
</protein>
<reference evidence="2" key="1">
    <citation type="journal article" date="2020" name="ISME J.">
        <title>Gammaproteobacteria mediating utilization of methyl-, sulfur- and petroleum organic compounds in deep ocean hydrothermal plumes.</title>
        <authorList>
            <person name="Zhou Z."/>
            <person name="Liu Y."/>
            <person name="Pan J."/>
            <person name="Cron B.R."/>
            <person name="Toner B.M."/>
            <person name="Anantharaman K."/>
            <person name="Breier J.A."/>
            <person name="Dick G.J."/>
            <person name="Li M."/>
        </authorList>
    </citation>
    <scope>NUCLEOTIDE SEQUENCE</scope>
    <source>
        <strain evidence="1">SZUA-1451</strain>
        <strain evidence="2">SZUA-1476</strain>
    </source>
</reference>
<sequence>MEWLNEYGIDYSQSIESKKLRILDGYPNIYSKVTISDTNMLPNPLDLPITTAIIKDILIKGKYNFLVIDDLSVLYADLP</sequence>
<dbReference type="AlphaFoldDB" id="A0A832ZGM3"/>
<proteinExistence type="predicted"/>
<dbReference type="Gene3D" id="3.40.50.300">
    <property type="entry name" value="P-loop containing nucleotide triphosphate hydrolases"/>
    <property type="match status" value="1"/>
</dbReference>
<gene>
    <name evidence="1" type="ORF">EYH13_00030</name>
    <name evidence="2" type="ORF">EYH24_01100</name>
</gene>
<evidence type="ECO:0000313" key="2">
    <source>
        <dbReference type="EMBL" id="HIP88581.1"/>
    </source>
</evidence>
<evidence type="ECO:0000313" key="3">
    <source>
        <dbReference type="Proteomes" id="UP000653692"/>
    </source>
</evidence>
<dbReference type="InterPro" id="IPR027417">
    <property type="entry name" value="P-loop_NTPase"/>
</dbReference>
<name>A0A832ZGM3_9EURY</name>
<organism evidence="2 3">
    <name type="scientific">Thermococcus paralvinellae</name>
    <dbReference type="NCBI Taxonomy" id="582419"/>
    <lineage>
        <taxon>Archaea</taxon>
        <taxon>Methanobacteriati</taxon>
        <taxon>Methanobacteriota</taxon>
        <taxon>Thermococci</taxon>
        <taxon>Thermococcales</taxon>
        <taxon>Thermococcaceae</taxon>
        <taxon>Thermococcus</taxon>
    </lineage>
</organism>
<dbReference type="Proteomes" id="UP000649326">
    <property type="component" value="Unassembled WGS sequence"/>
</dbReference>
<dbReference type="Proteomes" id="UP000653692">
    <property type="component" value="Unassembled WGS sequence"/>
</dbReference>
<accession>A0A832ZGM3</accession>
<evidence type="ECO:0000313" key="1">
    <source>
        <dbReference type="EMBL" id="HIP74566.1"/>
    </source>
</evidence>
<dbReference type="EMBL" id="DQUR01000038">
    <property type="protein sequence ID" value="HIP88581.1"/>
    <property type="molecule type" value="Genomic_DNA"/>
</dbReference>
<dbReference type="EMBL" id="DQUG01000001">
    <property type="protein sequence ID" value="HIP74566.1"/>
    <property type="molecule type" value="Genomic_DNA"/>
</dbReference>
<comment type="caution">
    <text evidence="2">The sequence shown here is derived from an EMBL/GenBank/DDBJ whole genome shotgun (WGS) entry which is preliminary data.</text>
</comment>